<evidence type="ECO:0000256" key="2">
    <source>
        <dbReference type="ARBA" id="ARBA00022737"/>
    </source>
</evidence>
<dbReference type="InterPro" id="IPR036322">
    <property type="entry name" value="WD40_repeat_dom_sf"/>
</dbReference>
<sequence>MSQFIELPSPHALDIVSDLKVAPTHQLIVTSWDNKVLLYDVSCAKAGKVDLQAVLESSETPLSLVFTGGSAFVGCLDGTINQIDQENMKLHPIYTPGPLGPDSDISNGINKICRVESDENALIASSFNGTFRVLDIRQHQEVSRTRVGSDAGVGAARPAKIFTMDSSRDVLTVGLSTNHIELYDLRNLTKPYERRELGLKYQIKDLKCLPDNQGFVVSTVDGRVSLECYDLSPETQAAKRFTFKCHRSHNKIDGVDEVYPVNSLALAQDGTLYTSGGDGAVCVWDCNKRKRIKMYPKFSESVAKIALQDDLLAVATSDDDFVRARRLSDPINTRVPSKVFVRVVE</sequence>
<keyword evidence="2" id="KW-0677">Repeat</keyword>
<dbReference type="GO" id="GO:1990758">
    <property type="term" value="P:mitotic sister chromatid biorientation"/>
    <property type="evidence" value="ECO:0007669"/>
    <property type="project" value="EnsemblFungi"/>
</dbReference>
<evidence type="ECO:0000313" key="3">
    <source>
        <dbReference type="EMBL" id="ODV78818.1"/>
    </source>
</evidence>
<dbReference type="GO" id="GO:0000776">
    <property type="term" value="C:kinetochore"/>
    <property type="evidence" value="ECO:0007669"/>
    <property type="project" value="EnsemblFungi"/>
</dbReference>
<protein>
    <submittedName>
        <fullName evidence="3">Cell cycle arrest protein</fullName>
    </submittedName>
</protein>
<dbReference type="InterPro" id="IPR001680">
    <property type="entry name" value="WD40_rpt"/>
</dbReference>
<keyword evidence="1" id="KW-0853">WD repeat</keyword>
<gene>
    <name evidence="3" type="ORF">CANTADRAFT_22770</name>
</gene>
<proteinExistence type="predicted"/>
<keyword evidence="4" id="KW-1185">Reference proteome</keyword>
<accession>A0A1E4SH35</accession>
<dbReference type="PANTHER" id="PTHR10971">
    <property type="entry name" value="MRNA EXPORT FACTOR AND BUB3"/>
    <property type="match status" value="1"/>
</dbReference>
<dbReference type="GO" id="GO:1990942">
    <property type="term" value="P:mitotic metaphase chromosome recapture"/>
    <property type="evidence" value="ECO:0007669"/>
    <property type="project" value="EnsemblFungi"/>
</dbReference>
<dbReference type="GO" id="GO:0140499">
    <property type="term" value="P:negative regulation of mitotic spindle assembly checkpoint signaling"/>
    <property type="evidence" value="ECO:0007669"/>
    <property type="project" value="EnsemblFungi"/>
</dbReference>
<evidence type="ECO:0000256" key="1">
    <source>
        <dbReference type="ARBA" id="ARBA00022574"/>
    </source>
</evidence>
<dbReference type="RefSeq" id="XP_020063940.1">
    <property type="nucleotide sequence ID" value="XM_020206870.1"/>
</dbReference>
<dbReference type="GO" id="GO:1990298">
    <property type="term" value="C:bub1-bub3 complex"/>
    <property type="evidence" value="ECO:0007669"/>
    <property type="project" value="EnsemblFungi"/>
</dbReference>
<dbReference type="SUPFAM" id="SSF50978">
    <property type="entry name" value="WD40 repeat-like"/>
    <property type="match status" value="1"/>
</dbReference>
<dbReference type="AlphaFoldDB" id="A0A1E4SH35"/>
<dbReference type="SMART" id="SM00320">
    <property type="entry name" value="WD40"/>
    <property type="match status" value="3"/>
</dbReference>
<evidence type="ECO:0000313" key="4">
    <source>
        <dbReference type="Proteomes" id="UP000094285"/>
    </source>
</evidence>
<dbReference type="Gene3D" id="2.130.10.10">
    <property type="entry name" value="YVTN repeat-like/Quinoprotein amine dehydrogenase"/>
    <property type="match status" value="1"/>
</dbReference>
<dbReference type="OrthoDB" id="10262475at2759"/>
<dbReference type="InterPro" id="IPR015943">
    <property type="entry name" value="WD40/YVTN_repeat-like_dom_sf"/>
</dbReference>
<dbReference type="EMBL" id="KV453913">
    <property type="protein sequence ID" value="ODV78818.1"/>
    <property type="molecule type" value="Genomic_DNA"/>
</dbReference>
<dbReference type="STRING" id="984487.A0A1E4SH35"/>
<dbReference type="GeneID" id="30981007"/>
<name>A0A1E4SH35_9ASCO</name>
<organism evidence="3 4">
    <name type="scientific">Suhomyces tanzawaensis NRRL Y-17324</name>
    <dbReference type="NCBI Taxonomy" id="984487"/>
    <lineage>
        <taxon>Eukaryota</taxon>
        <taxon>Fungi</taxon>
        <taxon>Dikarya</taxon>
        <taxon>Ascomycota</taxon>
        <taxon>Saccharomycotina</taxon>
        <taxon>Pichiomycetes</taxon>
        <taxon>Debaryomycetaceae</taxon>
        <taxon>Suhomyces</taxon>
    </lineage>
</organism>
<dbReference type="Pfam" id="PF00400">
    <property type="entry name" value="WD40"/>
    <property type="match status" value="2"/>
</dbReference>
<reference evidence="4" key="1">
    <citation type="submission" date="2016-05" db="EMBL/GenBank/DDBJ databases">
        <title>Comparative genomics of biotechnologically important yeasts.</title>
        <authorList>
            <consortium name="DOE Joint Genome Institute"/>
            <person name="Riley R."/>
            <person name="Haridas S."/>
            <person name="Wolfe K.H."/>
            <person name="Lopes M.R."/>
            <person name="Hittinger C.T."/>
            <person name="Goker M."/>
            <person name="Salamov A."/>
            <person name="Wisecaver J."/>
            <person name="Long T.M."/>
            <person name="Aerts A.L."/>
            <person name="Barry K."/>
            <person name="Choi C."/>
            <person name="Clum A."/>
            <person name="Coughlan A.Y."/>
            <person name="Deshpande S."/>
            <person name="Douglass A.P."/>
            <person name="Hanson S.J."/>
            <person name="Klenk H.-P."/>
            <person name="Labutti K."/>
            <person name="Lapidus A."/>
            <person name="Lindquist E."/>
            <person name="Lipzen A."/>
            <person name="Meier-Kolthoff J.P."/>
            <person name="Ohm R.A."/>
            <person name="Otillar R.P."/>
            <person name="Pangilinan J."/>
            <person name="Peng Y."/>
            <person name="Rokas A."/>
            <person name="Rosa C.A."/>
            <person name="Scheuner C."/>
            <person name="Sibirny A.A."/>
            <person name="Slot J.C."/>
            <person name="Stielow J.B."/>
            <person name="Sun H."/>
            <person name="Kurtzman C.P."/>
            <person name="Blackwell M."/>
            <person name="Grigoriev I.V."/>
            <person name="Jeffries T.W."/>
        </authorList>
    </citation>
    <scope>NUCLEOTIDE SEQUENCE [LARGE SCALE GENOMIC DNA]</scope>
    <source>
        <strain evidence="4">NRRL Y-17324</strain>
    </source>
</reference>
<dbReference type="Proteomes" id="UP000094285">
    <property type="component" value="Unassembled WGS sequence"/>
</dbReference>